<gene>
    <name evidence="4" type="ORF">E3J59_05755</name>
</gene>
<protein>
    <submittedName>
        <fullName evidence="4">IS21 family transposase</fullName>
    </submittedName>
</protein>
<feature type="domain" description="Integrase catalytic" evidence="3">
    <location>
        <begin position="137"/>
        <end position="332"/>
    </location>
</feature>
<dbReference type="SUPFAM" id="SSF53098">
    <property type="entry name" value="Ribonuclease H-like"/>
    <property type="match status" value="1"/>
</dbReference>
<dbReference type="Proteomes" id="UP000320679">
    <property type="component" value="Unassembled WGS sequence"/>
</dbReference>
<dbReference type="GO" id="GO:0015074">
    <property type="term" value="P:DNA integration"/>
    <property type="evidence" value="ECO:0007669"/>
    <property type="project" value="InterPro"/>
</dbReference>
<evidence type="ECO:0000313" key="4">
    <source>
        <dbReference type="EMBL" id="TET43886.1"/>
    </source>
</evidence>
<sequence length="514" mass="60166">MANRRISMGKIRELLRLHEKCGLSNRQIARALNISRPVVREYLVNLKLSGITYQSITTMGDDEVMRTLEKRKKESCEGYRILSERFPYLVKELKKPGVTLDLLWQEYKRKHPQGYSYPQFCYHFRMWRSLSSVSMHLEHKAGEKMFVDYTGKKLKIYERGTGKEKEVEVFVAILPASGLTYVEATETQRKEDWLKANEHVLSYFGGVPGQIVPDCLKSAVRKGNKYEPDINPVYADFARHYGTVIVPARPHNAKDKAMVENAIKIVYRRVFAPLRNESFHSLEELNEAIRNLLEEHNEVPFQRIKMSRRELFNEIEKNALKPLPLRRYELKEFRRLKVASNYHIEIREDNHYYSVPWQYKGKDVTVVYTASTVEIYHQGIRIALHKREKQRGYTTLKKHMPSQHRFYAEQSPEEMVSQAREIGDKVGALVEKIFEARRCTQLSYRICLGIIDLSRRYGAKRVNRASGRALEFHSYSYKAVKNILEKGLDSLKEETLLLQSFPSHSNIRGGDYYN</sequence>
<dbReference type="EMBL" id="SOJK01000243">
    <property type="protein sequence ID" value="TET43886.1"/>
    <property type="molecule type" value="Genomic_DNA"/>
</dbReference>
<comment type="caution">
    <text evidence="4">The sequence shown here is derived from an EMBL/GenBank/DDBJ whole genome shotgun (WGS) entry which is preliminary data.</text>
</comment>
<dbReference type="InterPro" id="IPR017895">
    <property type="entry name" value="HTH_IS408/IS1162_type"/>
</dbReference>
<feature type="domain" description="HTH IS408-type" evidence="2">
    <location>
        <begin position="11"/>
        <end position="93"/>
    </location>
</feature>
<name>A0A523UMY7_UNCAE</name>
<evidence type="ECO:0000259" key="2">
    <source>
        <dbReference type="PROSITE" id="PS50532"/>
    </source>
</evidence>
<dbReference type="PROSITE" id="PS50994">
    <property type="entry name" value="INTEGRASE"/>
    <property type="match status" value="1"/>
</dbReference>
<dbReference type="PANTHER" id="PTHR35004">
    <property type="entry name" value="TRANSPOSASE RV3428C-RELATED"/>
    <property type="match status" value="1"/>
</dbReference>
<dbReference type="NCBIfam" id="NF033546">
    <property type="entry name" value="transpos_IS21"/>
    <property type="match status" value="1"/>
</dbReference>
<evidence type="ECO:0000313" key="5">
    <source>
        <dbReference type="Proteomes" id="UP000320679"/>
    </source>
</evidence>
<evidence type="ECO:0000259" key="3">
    <source>
        <dbReference type="PROSITE" id="PS50994"/>
    </source>
</evidence>
<dbReference type="Gene3D" id="3.30.420.10">
    <property type="entry name" value="Ribonuclease H-like superfamily/Ribonuclease H"/>
    <property type="match status" value="1"/>
</dbReference>
<dbReference type="PANTHER" id="PTHR35004:SF8">
    <property type="entry name" value="TRANSPOSASE RV3428C-RELATED"/>
    <property type="match status" value="1"/>
</dbReference>
<proteinExistence type="inferred from homology"/>
<dbReference type="InterPro" id="IPR001584">
    <property type="entry name" value="Integrase_cat-core"/>
</dbReference>
<dbReference type="InterPro" id="IPR054353">
    <property type="entry name" value="IstA-like_C"/>
</dbReference>
<accession>A0A523UMY7</accession>
<dbReference type="GO" id="GO:0003676">
    <property type="term" value="F:nucleic acid binding"/>
    <property type="evidence" value="ECO:0007669"/>
    <property type="project" value="InterPro"/>
</dbReference>
<reference evidence="4 5" key="1">
    <citation type="submission" date="2019-03" db="EMBL/GenBank/DDBJ databases">
        <title>Metabolic potential of uncultured bacteria and archaea associated with petroleum seepage in deep-sea sediments.</title>
        <authorList>
            <person name="Dong X."/>
            <person name="Hubert C."/>
        </authorList>
    </citation>
    <scope>NUCLEOTIDE SEQUENCE [LARGE SCALE GENOMIC DNA]</scope>
    <source>
        <strain evidence="4">E29_bin78</strain>
    </source>
</reference>
<comment type="similarity">
    <text evidence="1">Belongs to the transposase IS21/IS408/IS1162 family.</text>
</comment>
<dbReference type="AlphaFoldDB" id="A0A523UMY7"/>
<evidence type="ECO:0000256" key="1">
    <source>
        <dbReference type="ARBA" id="ARBA00009277"/>
    </source>
</evidence>
<dbReference type="InterPro" id="IPR012337">
    <property type="entry name" value="RNaseH-like_sf"/>
</dbReference>
<organism evidence="4 5">
    <name type="scientific">Aerophobetes bacterium</name>
    <dbReference type="NCBI Taxonomy" id="2030807"/>
    <lineage>
        <taxon>Bacteria</taxon>
        <taxon>Candidatus Aerophobota</taxon>
    </lineage>
</organism>
<dbReference type="PROSITE" id="PS50532">
    <property type="entry name" value="HTH_IS408"/>
    <property type="match status" value="1"/>
</dbReference>
<dbReference type="Pfam" id="PF22483">
    <property type="entry name" value="Mu-transpos_C_2"/>
    <property type="match status" value="1"/>
</dbReference>
<dbReference type="InterPro" id="IPR036397">
    <property type="entry name" value="RNaseH_sf"/>
</dbReference>